<dbReference type="AlphaFoldDB" id="A0A248VGM2"/>
<keyword evidence="4 6" id="KW-1133">Transmembrane helix</keyword>
<evidence type="ECO:0000256" key="4">
    <source>
        <dbReference type="ARBA" id="ARBA00022989"/>
    </source>
</evidence>
<gene>
    <name evidence="7" type="ORF">CJU94_04965</name>
</gene>
<dbReference type="InterPro" id="IPR001123">
    <property type="entry name" value="LeuE-type"/>
</dbReference>
<evidence type="ECO:0000256" key="5">
    <source>
        <dbReference type="ARBA" id="ARBA00023136"/>
    </source>
</evidence>
<sequence>MFGITHFEFFVAAVFLLNVTPGPDTAYIVGRSVAQGRSAGLMSALGISAGCCVHSLACAFGLTALLAASATAFTVIKFVGAIYLIYLGARLIFAKAAANQTAGGARAAGAPKSLRQVFLQGFWTNVLNPKVVLFFVSFFPQFVTAGSGHQAPAFLTLGAVFVVMSMVWNSFVAWIAGSVTRRFSGQPLVKQWLDRGVGSAFVGLGIKLATASR</sequence>
<accession>A0A248VGM2</accession>
<dbReference type="EMBL" id="CP022989">
    <property type="protein sequence ID" value="ASV97569.1"/>
    <property type="molecule type" value="Genomic_DNA"/>
</dbReference>
<dbReference type="GO" id="GO:0005886">
    <property type="term" value="C:plasma membrane"/>
    <property type="evidence" value="ECO:0007669"/>
    <property type="project" value="UniProtKB-SubCell"/>
</dbReference>
<protein>
    <submittedName>
        <fullName evidence="7">Lysine transporter LysE</fullName>
    </submittedName>
</protein>
<dbReference type="OrthoDB" id="9784202at2"/>
<organism evidence="7 8">
    <name type="scientific">Paraburkholderia aromaticivorans</name>
    <dbReference type="NCBI Taxonomy" id="2026199"/>
    <lineage>
        <taxon>Bacteria</taxon>
        <taxon>Pseudomonadati</taxon>
        <taxon>Pseudomonadota</taxon>
        <taxon>Betaproteobacteria</taxon>
        <taxon>Burkholderiales</taxon>
        <taxon>Burkholderiaceae</taxon>
        <taxon>Paraburkholderia</taxon>
    </lineage>
</organism>
<dbReference type="PANTHER" id="PTHR30086">
    <property type="entry name" value="ARGININE EXPORTER PROTEIN ARGO"/>
    <property type="match status" value="1"/>
</dbReference>
<feature type="transmembrane region" description="Helical" evidence="6">
    <location>
        <begin position="122"/>
        <end position="142"/>
    </location>
</feature>
<feature type="transmembrane region" description="Helical" evidence="6">
    <location>
        <begin position="6"/>
        <end position="29"/>
    </location>
</feature>
<keyword evidence="3 6" id="KW-0812">Transmembrane</keyword>
<keyword evidence="2" id="KW-1003">Cell membrane</keyword>
<evidence type="ECO:0000256" key="3">
    <source>
        <dbReference type="ARBA" id="ARBA00022692"/>
    </source>
</evidence>
<evidence type="ECO:0000256" key="6">
    <source>
        <dbReference type="SAM" id="Phobius"/>
    </source>
</evidence>
<dbReference type="GO" id="GO:0015171">
    <property type="term" value="F:amino acid transmembrane transporter activity"/>
    <property type="evidence" value="ECO:0007669"/>
    <property type="project" value="TreeGrafter"/>
</dbReference>
<dbReference type="PIRSF" id="PIRSF006324">
    <property type="entry name" value="LeuE"/>
    <property type="match status" value="1"/>
</dbReference>
<dbReference type="Pfam" id="PF01810">
    <property type="entry name" value="LysE"/>
    <property type="match status" value="1"/>
</dbReference>
<comment type="subcellular location">
    <subcellularLocation>
        <location evidence="1">Cell membrane</location>
        <topology evidence="1">Multi-pass membrane protein</topology>
    </subcellularLocation>
</comment>
<evidence type="ECO:0000313" key="7">
    <source>
        <dbReference type="EMBL" id="ASV97569.1"/>
    </source>
</evidence>
<dbReference type="Proteomes" id="UP000215158">
    <property type="component" value="Chromosome 1"/>
</dbReference>
<reference evidence="7 8" key="1">
    <citation type="submission" date="2017-08" db="EMBL/GenBank/DDBJ databases">
        <title>Identification and genetic characteristics of simultaneous BTEX- and naphthalene-degrading Paraburkholderia sp. BN5 isolated from petroleum-contaminated soil.</title>
        <authorList>
            <person name="Lee Y."/>
            <person name="Jeon C.O."/>
        </authorList>
    </citation>
    <scope>NUCLEOTIDE SEQUENCE [LARGE SCALE GENOMIC DNA]</scope>
    <source>
        <strain evidence="7 8">BN5</strain>
    </source>
</reference>
<dbReference type="KEGG" id="parb:CJU94_04965"/>
<feature type="transmembrane region" description="Helical" evidence="6">
    <location>
        <begin position="72"/>
        <end position="93"/>
    </location>
</feature>
<dbReference type="RefSeq" id="WP_095417763.1">
    <property type="nucleotide sequence ID" value="NZ_CP022989.1"/>
</dbReference>
<feature type="transmembrane region" description="Helical" evidence="6">
    <location>
        <begin position="41"/>
        <end position="66"/>
    </location>
</feature>
<evidence type="ECO:0000256" key="1">
    <source>
        <dbReference type="ARBA" id="ARBA00004651"/>
    </source>
</evidence>
<proteinExistence type="predicted"/>
<keyword evidence="5 6" id="KW-0472">Membrane</keyword>
<feature type="transmembrane region" description="Helical" evidence="6">
    <location>
        <begin position="154"/>
        <end position="176"/>
    </location>
</feature>
<keyword evidence="8" id="KW-1185">Reference proteome</keyword>
<name>A0A248VGM2_9BURK</name>
<dbReference type="PANTHER" id="PTHR30086:SF20">
    <property type="entry name" value="ARGININE EXPORTER PROTEIN ARGO-RELATED"/>
    <property type="match status" value="1"/>
</dbReference>
<evidence type="ECO:0000313" key="8">
    <source>
        <dbReference type="Proteomes" id="UP000215158"/>
    </source>
</evidence>
<evidence type="ECO:0000256" key="2">
    <source>
        <dbReference type="ARBA" id="ARBA00022475"/>
    </source>
</evidence>